<sequence>MHLAIYLVVLALVGLVAFWLGHDQGRKSAHRAYVLWINRNGAGQGRA</sequence>
<organism evidence="1 2">
    <name type="scientific">Arenimonas oryziterrae DSM 21050 = YC6267</name>
    <dbReference type="NCBI Taxonomy" id="1121015"/>
    <lineage>
        <taxon>Bacteria</taxon>
        <taxon>Pseudomonadati</taxon>
        <taxon>Pseudomonadota</taxon>
        <taxon>Gammaproteobacteria</taxon>
        <taxon>Lysobacterales</taxon>
        <taxon>Lysobacteraceae</taxon>
        <taxon>Arenimonas</taxon>
    </lineage>
</organism>
<dbReference type="AlphaFoldDB" id="A0A091ASK7"/>
<dbReference type="Proteomes" id="UP000029385">
    <property type="component" value="Unassembled WGS sequence"/>
</dbReference>
<gene>
    <name evidence="1" type="ORF">N789_14690</name>
</gene>
<name>A0A091ASK7_9GAMM</name>
<proteinExistence type="predicted"/>
<evidence type="ECO:0000313" key="1">
    <source>
        <dbReference type="EMBL" id="KFN42147.1"/>
    </source>
</evidence>
<evidence type="ECO:0000313" key="2">
    <source>
        <dbReference type="Proteomes" id="UP000029385"/>
    </source>
</evidence>
<accession>A0A091ASK7</accession>
<dbReference type="EMBL" id="AVCI01000016">
    <property type="protein sequence ID" value="KFN42147.1"/>
    <property type="molecule type" value="Genomic_DNA"/>
</dbReference>
<comment type="caution">
    <text evidence="1">The sequence shown here is derived from an EMBL/GenBank/DDBJ whole genome shotgun (WGS) entry which is preliminary data.</text>
</comment>
<keyword evidence="2" id="KW-1185">Reference proteome</keyword>
<reference evidence="1 2" key="1">
    <citation type="submission" date="2013-09" db="EMBL/GenBank/DDBJ databases">
        <title>Genome sequencing of Arenimonas oryziterrae.</title>
        <authorList>
            <person name="Chen F."/>
            <person name="Wang G."/>
        </authorList>
    </citation>
    <scope>NUCLEOTIDE SEQUENCE [LARGE SCALE GENOMIC DNA]</scope>
    <source>
        <strain evidence="1 2">YC6267</strain>
    </source>
</reference>
<protein>
    <submittedName>
        <fullName evidence="1">Uncharacterized protein</fullName>
    </submittedName>
</protein>